<dbReference type="GO" id="GO:0006312">
    <property type="term" value="P:mitotic recombination"/>
    <property type="evidence" value="ECO:0007669"/>
    <property type="project" value="TreeGrafter"/>
</dbReference>
<dbReference type="Pfam" id="PF00488">
    <property type="entry name" value="MutS_V"/>
    <property type="match status" value="1"/>
</dbReference>
<gene>
    <name evidence="5" type="ORF">SUZIE_205075</name>
</gene>
<keyword evidence="6" id="KW-1185">Reference proteome</keyword>
<dbReference type="GO" id="GO:0006298">
    <property type="term" value="P:mismatch repair"/>
    <property type="evidence" value="ECO:0007669"/>
    <property type="project" value="InterPro"/>
</dbReference>
<dbReference type="InterPro" id="IPR007695">
    <property type="entry name" value="DNA_mismatch_repair_MutS-lik_N"/>
</dbReference>
<dbReference type="InterPro" id="IPR027417">
    <property type="entry name" value="P-loop_NTPase"/>
</dbReference>
<evidence type="ECO:0000256" key="1">
    <source>
        <dbReference type="ARBA" id="ARBA00022741"/>
    </source>
</evidence>
<dbReference type="GO" id="GO:0032301">
    <property type="term" value="C:MutSalpha complex"/>
    <property type="evidence" value="ECO:0007669"/>
    <property type="project" value="TreeGrafter"/>
</dbReference>
<evidence type="ECO:0000259" key="4">
    <source>
        <dbReference type="SMART" id="SM00534"/>
    </source>
</evidence>
<dbReference type="GO" id="GO:0140664">
    <property type="term" value="F:ATP-dependent DNA damage sensor activity"/>
    <property type="evidence" value="ECO:0007669"/>
    <property type="project" value="InterPro"/>
</dbReference>
<reference evidence="5" key="1">
    <citation type="submission" date="2020-03" db="EMBL/GenBank/DDBJ databases">
        <title>Studies in the Genomics of Life Span.</title>
        <authorList>
            <person name="Glass D."/>
        </authorList>
    </citation>
    <scope>NUCLEOTIDE SEQUENCE</scope>
    <source>
        <strain evidence="5">SUZIE</strain>
        <tissue evidence="5">Muscle</tissue>
    </source>
</reference>
<dbReference type="InterPro" id="IPR000432">
    <property type="entry name" value="DNA_mismatch_repair_MutS_C"/>
</dbReference>
<dbReference type="GO" id="GO:0002204">
    <property type="term" value="P:somatic recombination of immunoglobulin genes involved in immune response"/>
    <property type="evidence" value="ECO:0007669"/>
    <property type="project" value="TreeGrafter"/>
</dbReference>
<dbReference type="SUPFAM" id="SSF52540">
    <property type="entry name" value="P-loop containing nucleoside triphosphate hydrolases"/>
    <property type="match status" value="1"/>
</dbReference>
<dbReference type="EMBL" id="JAATJV010435026">
    <property type="protein sequence ID" value="MBZ3889861.1"/>
    <property type="molecule type" value="Genomic_DNA"/>
</dbReference>
<dbReference type="Pfam" id="PF01624">
    <property type="entry name" value="MutS_I"/>
    <property type="match status" value="1"/>
</dbReference>
<dbReference type="GO" id="GO:0030983">
    <property type="term" value="F:mismatched DNA binding"/>
    <property type="evidence" value="ECO:0007669"/>
    <property type="project" value="InterPro"/>
</dbReference>
<keyword evidence="1" id="KW-0547">Nucleotide-binding</keyword>
<dbReference type="InterPro" id="IPR045076">
    <property type="entry name" value="MutS"/>
</dbReference>
<proteinExistence type="predicted"/>
<dbReference type="SMART" id="SM00534">
    <property type="entry name" value="MUTSac"/>
    <property type="match status" value="1"/>
</dbReference>
<dbReference type="GO" id="GO:0005524">
    <property type="term" value="F:ATP binding"/>
    <property type="evidence" value="ECO:0007669"/>
    <property type="project" value="UniProtKB-KW"/>
</dbReference>
<organism evidence="5 6">
    <name type="scientific">Sciurus carolinensis</name>
    <name type="common">Eastern gray squirrel</name>
    <dbReference type="NCBI Taxonomy" id="30640"/>
    <lineage>
        <taxon>Eukaryota</taxon>
        <taxon>Metazoa</taxon>
        <taxon>Chordata</taxon>
        <taxon>Craniata</taxon>
        <taxon>Vertebrata</taxon>
        <taxon>Euteleostomi</taxon>
        <taxon>Mammalia</taxon>
        <taxon>Eutheria</taxon>
        <taxon>Euarchontoglires</taxon>
        <taxon>Glires</taxon>
        <taxon>Rodentia</taxon>
        <taxon>Sciuromorpha</taxon>
        <taxon>Sciuridae</taxon>
        <taxon>Sciurinae</taxon>
        <taxon>Sciurini</taxon>
        <taxon>Sciurus</taxon>
    </lineage>
</organism>
<evidence type="ECO:0000256" key="3">
    <source>
        <dbReference type="ARBA" id="ARBA00023125"/>
    </source>
</evidence>
<dbReference type="PANTHER" id="PTHR11361:SF35">
    <property type="entry name" value="DNA MISMATCH REPAIR PROTEIN MSH2"/>
    <property type="match status" value="1"/>
</dbReference>
<evidence type="ECO:0000256" key="2">
    <source>
        <dbReference type="ARBA" id="ARBA00022840"/>
    </source>
</evidence>
<feature type="domain" description="DNA mismatch repair proteins mutS family" evidence="4">
    <location>
        <begin position="28"/>
        <end position="181"/>
    </location>
</feature>
<protein>
    <submittedName>
        <fullName evidence="5">DNA mismatch repair protein Msh2</fullName>
    </submittedName>
</protein>
<dbReference type="Proteomes" id="UP001166674">
    <property type="component" value="Unassembled WGS sequence"/>
</dbReference>
<dbReference type="PANTHER" id="PTHR11361">
    <property type="entry name" value="DNA MISMATCH REPAIR PROTEIN MUTS FAMILY MEMBER"/>
    <property type="match status" value="1"/>
</dbReference>
<sequence>MAVQPKEALQLESAVEVGFVRFFQSMREKPTTTVYLFDQGDFYTAHSEDALLAAREVFKTQGVIKYLGPSATKDFLIIIDELGRGTSTYDGFGLAWAISYYIATKIGAFCMFATHFHELTALANQIPTVNYLHVTALTTEENLTMLYQVKKGVSDQSFGIDVAELANFPRHVIECAKQKALELEEFQSIGASQGHDETEPAAKKCCLEREQGEKIILEFLSKVKQVPFTEMSEENITIKLKQLKAEVIAKNNSFVNEIIS</sequence>
<keyword evidence="2" id="KW-0067">ATP-binding</keyword>
<dbReference type="Gene3D" id="3.40.50.300">
    <property type="entry name" value="P-loop containing nucleotide triphosphate hydrolases"/>
    <property type="match status" value="1"/>
</dbReference>
<keyword evidence="3" id="KW-0238">DNA-binding</keyword>
<comment type="caution">
    <text evidence="5">The sequence shown here is derived from an EMBL/GenBank/DDBJ whole genome shotgun (WGS) entry which is preliminary data.</text>
</comment>
<accession>A0AA41T9A6</accession>
<evidence type="ECO:0000313" key="6">
    <source>
        <dbReference type="Proteomes" id="UP001166674"/>
    </source>
</evidence>
<evidence type="ECO:0000313" key="5">
    <source>
        <dbReference type="EMBL" id="MBZ3889861.1"/>
    </source>
</evidence>
<dbReference type="AlphaFoldDB" id="A0AA41T9A6"/>
<name>A0AA41T9A6_SCICA</name>